<feature type="transmembrane region" description="Helical" evidence="2">
    <location>
        <begin position="89"/>
        <end position="108"/>
    </location>
</feature>
<accession>A9DM80</accession>
<keyword evidence="4" id="KW-1185">Reference proteome</keyword>
<feature type="transmembrane region" description="Helical" evidence="2">
    <location>
        <begin position="62"/>
        <end position="83"/>
    </location>
</feature>
<dbReference type="RefSeq" id="WP_007096694.1">
    <property type="nucleotide sequence ID" value="NZ_CP142125.1"/>
</dbReference>
<dbReference type="Proteomes" id="UP000002945">
    <property type="component" value="Unassembled WGS sequence"/>
</dbReference>
<feature type="transmembrane region" description="Helical" evidence="2">
    <location>
        <begin position="6"/>
        <end position="22"/>
    </location>
</feature>
<dbReference type="AlphaFoldDB" id="A9DM80"/>
<gene>
    <name evidence="3" type="ORF">KAOT1_20827</name>
</gene>
<evidence type="ECO:0000313" key="3">
    <source>
        <dbReference type="EMBL" id="EDP97646.1"/>
    </source>
</evidence>
<organism evidence="3 4">
    <name type="scientific">Kordia algicida OT-1</name>
    <dbReference type="NCBI Taxonomy" id="391587"/>
    <lineage>
        <taxon>Bacteria</taxon>
        <taxon>Pseudomonadati</taxon>
        <taxon>Bacteroidota</taxon>
        <taxon>Flavobacteriia</taxon>
        <taxon>Flavobacteriales</taxon>
        <taxon>Flavobacteriaceae</taxon>
        <taxon>Kordia</taxon>
    </lineage>
</organism>
<evidence type="ECO:0000313" key="4">
    <source>
        <dbReference type="Proteomes" id="UP000002945"/>
    </source>
</evidence>
<proteinExistence type="predicted"/>
<dbReference type="EMBL" id="ABIB01000002">
    <property type="protein sequence ID" value="EDP97646.1"/>
    <property type="molecule type" value="Genomic_DNA"/>
</dbReference>
<reference evidence="3 4" key="1">
    <citation type="journal article" date="2011" name="J. Bacteriol.">
        <title>Genome sequence of the algicidal bacterium Kordia algicida OT-1.</title>
        <authorList>
            <person name="Lee H.S."/>
            <person name="Kang S.G."/>
            <person name="Kwon K.K."/>
            <person name="Lee J.H."/>
            <person name="Kim S.J."/>
        </authorList>
    </citation>
    <scope>NUCLEOTIDE SEQUENCE [LARGE SCALE GENOMIC DNA]</scope>
    <source>
        <strain evidence="3 4">OT-1</strain>
    </source>
</reference>
<feature type="region of interest" description="Disordered" evidence="1">
    <location>
        <begin position="139"/>
        <end position="175"/>
    </location>
</feature>
<comment type="caution">
    <text evidence="3">The sequence shown here is derived from an EMBL/GenBank/DDBJ whole genome shotgun (WGS) entry which is preliminary data.</text>
</comment>
<keyword evidence="2" id="KW-0472">Membrane</keyword>
<feature type="compositionally biased region" description="Basic and acidic residues" evidence="1">
    <location>
        <begin position="158"/>
        <end position="175"/>
    </location>
</feature>
<dbReference type="STRING" id="391587.KAOT1_20827"/>
<feature type="compositionally biased region" description="Acidic residues" evidence="1">
    <location>
        <begin position="144"/>
        <end position="155"/>
    </location>
</feature>
<evidence type="ECO:0000256" key="1">
    <source>
        <dbReference type="SAM" id="MobiDB-lite"/>
    </source>
</evidence>
<dbReference type="HOGENOM" id="CLU_1538181_0_0_10"/>
<keyword evidence="2" id="KW-0812">Transmembrane</keyword>
<dbReference type="eggNOG" id="ENOG5030ZGJ">
    <property type="taxonomic scope" value="Bacteria"/>
</dbReference>
<dbReference type="OrthoDB" id="1200560at2"/>
<sequence length="175" mass="20025">MITFEIIIFISSLVFGISIYWLEAKSNGLYRSINKITNSKELQMKPTNRKGFIVQQEFIPRFIYVNIFFIIVSLIIYFLLPIFTLSVAYYVTALVGTMIGIYIANFIIDVKDKSEEIIDKVVDKSKDIIDDIKTKGQEAAASFSEEETTQEETSNESEAPKKSARERLKDKGLLK</sequence>
<evidence type="ECO:0000256" key="2">
    <source>
        <dbReference type="SAM" id="Phobius"/>
    </source>
</evidence>
<keyword evidence="2" id="KW-1133">Transmembrane helix</keyword>
<name>A9DM80_9FLAO</name>
<protein>
    <submittedName>
        <fullName evidence="3">Uncharacterized protein</fullName>
    </submittedName>
</protein>